<reference evidence="1 2" key="1">
    <citation type="submission" date="2020-02" db="EMBL/GenBank/DDBJ databases">
        <authorList>
            <person name="Zheng R.K."/>
            <person name="Sun C.M."/>
        </authorList>
    </citation>
    <scope>NUCLEOTIDE SEQUENCE [LARGE SCALE GENOMIC DNA]</scope>
    <source>
        <strain evidence="2">rifampicinis</strain>
    </source>
</reference>
<accession>A0A7S8EB77</accession>
<dbReference type="Proteomes" id="UP000594468">
    <property type="component" value="Chromosome"/>
</dbReference>
<proteinExistence type="predicted"/>
<protein>
    <submittedName>
        <fullName evidence="1">Uncharacterized protein</fullName>
    </submittedName>
</protein>
<dbReference type="KEGG" id="pmet:G4Y79_05150"/>
<keyword evidence="2" id="KW-1185">Reference proteome</keyword>
<dbReference type="AlphaFoldDB" id="A0A7S8EB77"/>
<gene>
    <name evidence="1" type="ORF">G4Y79_05150</name>
</gene>
<dbReference type="EMBL" id="CP062983">
    <property type="protein sequence ID" value="QPC83767.1"/>
    <property type="molecule type" value="Genomic_DNA"/>
</dbReference>
<organism evidence="1 2">
    <name type="scientific">Phototrophicus methaneseepsis</name>
    <dbReference type="NCBI Taxonomy" id="2710758"/>
    <lineage>
        <taxon>Bacteria</taxon>
        <taxon>Bacillati</taxon>
        <taxon>Chloroflexota</taxon>
        <taxon>Candidatus Thermofontia</taxon>
        <taxon>Phototrophicales</taxon>
        <taxon>Phototrophicaceae</taxon>
        <taxon>Phototrophicus</taxon>
    </lineage>
</organism>
<evidence type="ECO:0000313" key="1">
    <source>
        <dbReference type="EMBL" id="QPC83767.1"/>
    </source>
</evidence>
<name>A0A7S8EB77_9CHLR</name>
<sequence length="221" mass="24756">MPNIHIPNTCMPDTSVPDHTSDAYTAWLASPFGQVHVQAEAAAAARPFVEAAQTQAYFIQHPKLAEGIDVAARCEPDWWDRIRGGSVNKDILSPGPLDTITGDALVSKPHNTFYWDRDQFIGHIQVCTLPHEPRPLDKVVQSAPISWDEEALVRLANSYLLEHQRRVQAGRRPLRMGAALYQHLNRQMKQRKADSTVFWVEGTLKRLGIVVTEPDTAFSLS</sequence>
<evidence type="ECO:0000313" key="2">
    <source>
        <dbReference type="Proteomes" id="UP000594468"/>
    </source>
</evidence>